<feature type="region of interest" description="Disordered" evidence="1">
    <location>
        <begin position="1"/>
        <end position="32"/>
    </location>
</feature>
<name>A0ABD0LU46_9CAEN</name>
<feature type="non-terminal residue" evidence="2">
    <location>
        <position position="1"/>
    </location>
</feature>
<proteinExistence type="predicted"/>
<evidence type="ECO:0000256" key="1">
    <source>
        <dbReference type="SAM" id="MobiDB-lite"/>
    </source>
</evidence>
<dbReference type="EMBL" id="JACVVK020000023">
    <property type="protein sequence ID" value="KAK7502913.1"/>
    <property type="molecule type" value="Genomic_DNA"/>
</dbReference>
<protein>
    <submittedName>
        <fullName evidence="2">Uncharacterized protein</fullName>
    </submittedName>
</protein>
<organism evidence="2 3">
    <name type="scientific">Batillaria attramentaria</name>
    <dbReference type="NCBI Taxonomy" id="370345"/>
    <lineage>
        <taxon>Eukaryota</taxon>
        <taxon>Metazoa</taxon>
        <taxon>Spiralia</taxon>
        <taxon>Lophotrochozoa</taxon>
        <taxon>Mollusca</taxon>
        <taxon>Gastropoda</taxon>
        <taxon>Caenogastropoda</taxon>
        <taxon>Sorbeoconcha</taxon>
        <taxon>Cerithioidea</taxon>
        <taxon>Batillariidae</taxon>
        <taxon>Batillaria</taxon>
    </lineage>
</organism>
<reference evidence="2 3" key="1">
    <citation type="journal article" date="2023" name="Sci. Data">
        <title>Genome assembly of the Korean intertidal mud-creeper Batillaria attramentaria.</title>
        <authorList>
            <person name="Patra A.K."/>
            <person name="Ho P.T."/>
            <person name="Jun S."/>
            <person name="Lee S.J."/>
            <person name="Kim Y."/>
            <person name="Won Y.J."/>
        </authorList>
    </citation>
    <scope>NUCLEOTIDE SEQUENCE [LARGE SCALE GENOMIC DNA]</scope>
    <source>
        <strain evidence="2">Wonlab-2016</strain>
    </source>
</reference>
<feature type="compositionally biased region" description="Basic and acidic residues" evidence="1">
    <location>
        <begin position="17"/>
        <end position="32"/>
    </location>
</feature>
<accession>A0ABD0LU46</accession>
<keyword evidence="3" id="KW-1185">Reference proteome</keyword>
<dbReference type="AlphaFoldDB" id="A0ABD0LU46"/>
<evidence type="ECO:0000313" key="3">
    <source>
        <dbReference type="Proteomes" id="UP001519460"/>
    </source>
</evidence>
<sequence>PGSRDNNRTFCNLSPYEQERDGERGGKAQKPDHIESVPTAKQTAVPLSMPTGGQLVMALSWIESQSLLVFSAVLRPAACVLISRHTS</sequence>
<comment type="caution">
    <text evidence="2">The sequence shown here is derived from an EMBL/GenBank/DDBJ whole genome shotgun (WGS) entry which is preliminary data.</text>
</comment>
<gene>
    <name evidence="2" type="ORF">BaRGS_00005862</name>
</gene>
<dbReference type="Proteomes" id="UP001519460">
    <property type="component" value="Unassembled WGS sequence"/>
</dbReference>
<evidence type="ECO:0000313" key="2">
    <source>
        <dbReference type="EMBL" id="KAK7502913.1"/>
    </source>
</evidence>